<feature type="disulfide bond" evidence="18 21">
    <location>
        <begin position="364"/>
        <end position="382"/>
    </location>
</feature>
<dbReference type="Pfam" id="PF01401">
    <property type="entry name" value="Peptidase_M2"/>
    <property type="match status" value="1"/>
</dbReference>
<feature type="binding site" evidence="16">
    <location>
        <position position="225"/>
    </location>
    <ligand>
        <name>chloride</name>
        <dbReference type="ChEBI" id="CHEBI:17996"/>
        <label>1</label>
    </ligand>
</feature>
<evidence type="ECO:0000256" key="15">
    <source>
        <dbReference type="PIRSR" id="PIRSR601548-11"/>
    </source>
</evidence>
<keyword evidence="8 22" id="KW-0482">Metalloprotease</keyword>
<evidence type="ECO:0000313" key="24">
    <source>
        <dbReference type="EMBL" id="KMQ96227.1"/>
    </source>
</evidence>
<evidence type="ECO:0000256" key="17">
    <source>
        <dbReference type="PIRSR" id="PIRSR601548-3"/>
    </source>
</evidence>
<feature type="binding site" evidence="17">
    <location>
        <position position="395"/>
    </location>
    <ligand>
        <name>Zn(2+)</name>
        <dbReference type="ChEBI" id="CHEBI:29105"/>
        <label>1</label>
        <note>catalytic</note>
    </ligand>
</feature>
<dbReference type="EMBL" id="LBMM01001488">
    <property type="protein sequence ID" value="KMQ96227.1"/>
    <property type="molecule type" value="Genomic_DNA"/>
</dbReference>
<proteinExistence type="inferred from homology"/>
<evidence type="ECO:0000256" key="8">
    <source>
        <dbReference type="ARBA" id="ARBA00023049"/>
    </source>
</evidence>
<evidence type="ECO:0000256" key="4">
    <source>
        <dbReference type="ARBA" id="ARBA00022723"/>
    </source>
</evidence>
<dbReference type="PANTHER" id="PTHR10514:SF44">
    <property type="entry name" value="ANGIOTENSIN-CONVERTING ENZYME-RELATED"/>
    <property type="match status" value="1"/>
</dbReference>
<feature type="binding site" evidence="16">
    <location>
        <position position="534"/>
    </location>
    <ligand>
        <name>chloride</name>
        <dbReference type="ChEBI" id="CHEBI:17996"/>
        <label>1</label>
    </ligand>
</feature>
<keyword evidence="9 18" id="KW-1015">Disulfide bond</keyword>
<dbReference type="GO" id="GO:0004180">
    <property type="term" value="F:carboxypeptidase activity"/>
    <property type="evidence" value="ECO:0007669"/>
    <property type="project" value="UniProtKB-KW"/>
</dbReference>
<dbReference type="CDD" id="cd06461">
    <property type="entry name" value="M2_ACE"/>
    <property type="match status" value="1"/>
</dbReference>
<keyword evidence="10 14" id="KW-0325">Glycoprotein</keyword>
<evidence type="ECO:0000256" key="12">
    <source>
        <dbReference type="ARBA" id="ARBA00039858"/>
    </source>
</evidence>
<dbReference type="PROSITE" id="PS52011">
    <property type="entry name" value="PEPTIDASE_M2"/>
    <property type="match status" value="1"/>
</dbReference>
<dbReference type="PaxDb" id="67767-A0A0J7L0B8"/>
<evidence type="ECO:0000256" key="16">
    <source>
        <dbReference type="PIRSR" id="PIRSR601548-2"/>
    </source>
</evidence>
<feature type="glycosylation site" description="N-linked (GlcNAc...) asparagine; partial" evidence="14">
    <location>
        <position position="154"/>
    </location>
</feature>
<comment type="similarity">
    <text evidence="1 21 22">Belongs to the peptidase M2 family.</text>
</comment>
<evidence type="ECO:0000256" key="7">
    <source>
        <dbReference type="ARBA" id="ARBA00022833"/>
    </source>
</evidence>
<organism evidence="24 25">
    <name type="scientific">Lasius niger</name>
    <name type="common">Black garden ant</name>
    <dbReference type="NCBI Taxonomy" id="67767"/>
    <lineage>
        <taxon>Eukaryota</taxon>
        <taxon>Metazoa</taxon>
        <taxon>Ecdysozoa</taxon>
        <taxon>Arthropoda</taxon>
        <taxon>Hexapoda</taxon>
        <taxon>Insecta</taxon>
        <taxon>Pterygota</taxon>
        <taxon>Neoptera</taxon>
        <taxon>Endopterygota</taxon>
        <taxon>Hymenoptera</taxon>
        <taxon>Apocrita</taxon>
        <taxon>Aculeata</taxon>
        <taxon>Formicoidea</taxon>
        <taxon>Formicidae</taxon>
        <taxon>Formicinae</taxon>
        <taxon>Lasius</taxon>
        <taxon>Lasius</taxon>
    </lineage>
</organism>
<keyword evidence="3 22" id="KW-0645">Protease</keyword>
<evidence type="ECO:0000256" key="10">
    <source>
        <dbReference type="ARBA" id="ARBA00023180"/>
    </source>
</evidence>
<evidence type="ECO:0000256" key="9">
    <source>
        <dbReference type="ARBA" id="ARBA00023157"/>
    </source>
</evidence>
<comment type="catalytic activity">
    <reaction evidence="11">
        <text>Release of a C-terminal dipeptide, oligopeptide-|-Xaa-Yaa, when Xaa is not Pro, and Yaa is neither Asp nor Glu. Thus, conversion of angiotensin I to angiotensin II, with increase in vasoconstrictor activity, but no action on angiotensin II.</text>
        <dbReference type="EC" id="3.4.15.1"/>
    </reaction>
</comment>
<reference evidence="24 25" key="1">
    <citation type="submission" date="2015-04" db="EMBL/GenBank/DDBJ databases">
        <title>Lasius niger genome sequencing.</title>
        <authorList>
            <person name="Konorov E.A."/>
            <person name="Nikitin M.A."/>
            <person name="Kirill M.V."/>
            <person name="Chang P."/>
        </authorList>
    </citation>
    <scope>NUCLEOTIDE SEQUENCE [LARGE SCALE GENOMIC DNA]</scope>
    <source>
        <tissue evidence="24">Whole</tissue>
    </source>
</reference>
<evidence type="ECO:0000256" key="19">
    <source>
        <dbReference type="PIRSR" id="PIRSR601548-5"/>
    </source>
</evidence>
<feature type="signal peptide" evidence="23">
    <location>
        <begin position="1"/>
        <end position="16"/>
    </location>
</feature>
<keyword evidence="2 22" id="KW-0121">Carboxypeptidase</keyword>
<keyword evidence="7 17" id="KW-0862">Zinc</keyword>
<evidence type="ECO:0000256" key="22">
    <source>
        <dbReference type="RuleBase" id="RU361144"/>
    </source>
</evidence>
<accession>A0A0J7L0B8</accession>
<feature type="active site" description="Proton acceptor 1" evidence="13">
    <location>
        <position position="396"/>
    </location>
</feature>
<evidence type="ECO:0000256" key="13">
    <source>
        <dbReference type="PIRSR" id="PIRSR601548-1"/>
    </source>
</evidence>
<evidence type="ECO:0000256" key="18">
    <source>
        <dbReference type="PIRSR" id="PIRSR601548-4"/>
    </source>
</evidence>
<comment type="caution">
    <text evidence="21">Lacks conserved residue(s) required for the propagation of feature annotation.</text>
</comment>
<dbReference type="EC" id="3.4.-.-" evidence="22"/>
<feature type="disulfide bond" evidence="21">
    <location>
        <begin position="150"/>
        <end position="158"/>
    </location>
</feature>
<feature type="binding site" evidence="17">
    <location>
        <position position="399"/>
    </location>
    <ligand>
        <name>Zn(2+)</name>
        <dbReference type="ChEBI" id="CHEBI:29105"/>
        <label>1</label>
        <note>catalytic</note>
    </ligand>
</feature>
<dbReference type="Proteomes" id="UP000036403">
    <property type="component" value="Unassembled WGS sequence"/>
</dbReference>
<feature type="binding site" evidence="17">
    <location>
        <position position="423"/>
    </location>
    <ligand>
        <name>Zn(2+)</name>
        <dbReference type="ChEBI" id="CHEBI:29105"/>
        <label>1</label>
        <note>catalytic</note>
    </ligand>
</feature>
<feature type="active site" description="Proton acceptor 2" evidence="15">
    <location>
        <position position="396"/>
    </location>
</feature>
<dbReference type="STRING" id="67767.A0A0J7L0B8"/>
<keyword evidence="6 22" id="KW-0378">Hydrolase</keyword>
<keyword evidence="25" id="KW-1185">Reference proteome</keyword>
<keyword evidence="5 23" id="KW-0732">Signal</keyword>
<dbReference type="GO" id="GO:0008241">
    <property type="term" value="F:peptidyl-dipeptidase activity"/>
    <property type="evidence" value="ECO:0007669"/>
    <property type="project" value="UniProtKB-EC"/>
</dbReference>
<evidence type="ECO:0000313" key="25">
    <source>
        <dbReference type="Proteomes" id="UP000036403"/>
    </source>
</evidence>
<evidence type="ECO:0000256" key="14">
    <source>
        <dbReference type="PIRSR" id="PIRSR601548-10"/>
    </source>
</evidence>
<dbReference type="PANTHER" id="PTHR10514">
    <property type="entry name" value="ANGIOTENSIN-CONVERTING ENZYME"/>
    <property type="match status" value="1"/>
</dbReference>
<name>A0A0J7L0B8_LASNI</name>
<comment type="caution">
    <text evidence="24">The sequence shown here is derived from an EMBL/GenBank/DDBJ whole genome shotgun (WGS) entry which is preliminary data.</text>
</comment>
<protein>
    <recommendedName>
        <fullName evidence="12 22">Angiotensin-converting enzyme</fullName>
        <ecNumber evidence="22">3.4.-.-</ecNumber>
    </recommendedName>
</protein>
<evidence type="ECO:0000256" key="11">
    <source>
        <dbReference type="ARBA" id="ARBA00036868"/>
    </source>
</evidence>
<dbReference type="SUPFAM" id="SSF55486">
    <property type="entry name" value="Metalloproteases ('zincins'), catalytic domain"/>
    <property type="match status" value="1"/>
</dbReference>
<evidence type="ECO:0000256" key="3">
    <source>
        <dbReference type="ARBA" id="ARBA00022670"/>
    </source>
</evidence>
<evidence type="ECO:0000256" key="2">
    <source>
        <dbReference type="ARBA" id="ARBA00022645"/>
    </source>
</evidence>
<dbReference type="GO" id="GO:0005886">
    <property type="term" value="C:plasma membrane"/>
    <property type="evidence" value="ECO:0007669"/>
    <property type="project" value="TreeGrafter"/>
</dbReference>
<evidence type="ECO:0000256" key="20">
    <source>
        <dbReference type="PIRSR" id="PIRSR601548-8"/>
    </source>
</evidence>
<feature type="binding site" evidence="20">
    <location>
        <position position="423"/>
    </location>
    <ligand>
        <name>Zn(2+)</name>
        <dbReference type="ChEBI" id="CHEBI:29105"/>
        <label>2</label>
        <note>catalytic</note>
    </ligand>
</feature>
<comment type="cofactor">
    <cofactor evidence="22">
        <name>Zn(2+)</name>
        <dbReference type="ChEBI" id="CHEBI:29105"/>
    </cofactor>
    <text evidence="22">Binds 1 zinc ion per subunit.</text>
</comment>
<dbReference type="GO" id="GO:0008237">
    <property type="term" value="F:metallopeptidase activity"/>
    <property type="evidence" value="ECO:0007669"/>
    <property type="project" value="UniProtKB-KW"/>
</dbReference>
<dbReference type="InterPro" id="IPR001548">
    <property type="entry name" value="Peptidase_M2"/>
</dbReference>
<dbReference type="GO" id="GO:0046872">
    <property type="term" value="F:metal ion binding"/>
    <property type="evidence" value="ECO:0007669"/>
    <property type="project" value="UniProtKB-KW"/>
</dbReference>
<feature type="binding site" evidence="20">
    <location>
        <position position="395"/>
    </location>
    <ligand>
        <name>Zn(2+)</name>
        <dbReference type="ChEBI" id="CHEBI:29105"/>
        <label>2</label>
        <note>catalytic</note>
    </ligand>
</feature>
<feature type="glycosylation site" description="N-linked (GlcNAc...) asparagine" evidence="19">
    <location>
        <position position="154"/>
    </location>
</feature>
<evidence type="ECO:0000256" key="6">
    <source>
        <dbReference type="ARBA" id="ARBA00022801"/>
    </source>
</evidence>
<keyword evidence="4 17" id="KW-0479">Metal-binding</keyword>
<feature type="glycosylation site" description="N-linked (GlcNAc...) asparagine" evidence="14">
    <location>
        <position position="70"/>
    </location>
</feature>
<gene>
    <name evidence="24" type="ORF">RF55_3507</name>
</gene>
<evidence type="ECO:0000256" key="21">
    <source>
        <dbReference type="PROSITE-ProRule" id="PRU01355"/>
    </source>
</evidence>
<dbReference type="PRINTS" id="PR00791">
    <property type="entry name" value="PEPDIPTASEA"/>
</dbReference>
<evidence type="ECO:0000256" key="23">
    <source>
        <dbReference type="SAM" id="SignalP"/>
    </source>
</evidence>
<dbReference type="GO" id="GO:0006508">
    <property type="term" value="P:proteolysis"/>
    <property type="evidence" value="ECO:0007669"/>
    <property type="project" value="UniProtKB-KW"/>
</dbReference>
<feature type="active site" description="Proton donor 1" evidence="13">
    <location>
        <position position="525"/>
    </location>
</feature>
<feature type="disulfide bond" evidence="18">
    <location>
        <begin position="550"/>
        <end position="569"/>
    </location>
</feature>
<dbReference type="GO" id="GO:0005615">
    <property type="term" value="C:extracellular space"/>
    <property type="evidence" value="ECO:0007669"/>
    <property type="project" value="TreeGrafter"/>
</dbReference>
<dbReference type="AlphaFoldDB" id="A0A0J7L0B8"/>
<dbReference type="OrthoDB" id="10029630at2759"/>
<feature type="binding site" evidence="20">
    <location>
        <position position="399"/>
    </location>
    <ligand>
        <name>Zn(2+)</name>
        <dbReference type="ChEBI" id="CHEBI:29105"/>
        <label>2</label>
        <note>catalytic</note>
    </ligand>
</feature>
<sequence>MLRLVLVAAVVSLAVAKPESTAEDPVDPVQSSQTAAELLQNAQDILKRIDAEYGKWSNKQSLAEWNYASNLTDENLAEKLNVSAEAARVRKQIAEEVNAFPWKDLKDENIKRQFKSFGILGIAALPEDSYKEFKLTISQMEDIYSTAKICDYKNKTKCDLALEPEITEILMHSRDPEELKYIWVEWRKASGEQVKCLYPKYVELANTAASLNNFSDYAAYWMKDYEADDFPEQIETLWQQLKPLYLQLHAYVRRELRKKYGENIVSKDGPIPAHLLGNTWAQTWGNIAEFTVPFPGKQLPDVSAALVEQGRFTFDSRSSVAGYNATSIFRLAENFFKSINLSAMPDTFWEKSILLKQKDVNMICHASAWDFYDSKDFRIKQCTRVNMEDLLTAHHEMGHVEYFLQYKDQPTIFKEGANPGFHEAVGDVISLSASTPSHLKKIGLLKDDSTDREALLNHLYAKSLDKIAFLPFAYMMDRWRWNVFQRKVTPDNYNCNWWSLAEEYQGIEPPVDRSEEDFDPGSKYHIIADVEYIRYYVSFVIQFQFHKALCTKAKQYDPKNPNANPLHQCDIYDNKDAGNLLKSMLELGSSKPWPDAMEKIAGQREMDSAGLLEYFKPLTDWLTEENKRTNEYIGWKSSNRRCVQTREELRIIDEPTE</sequence>
<feature type="active site" description="Proton donor 2" evidence="15">
    <location>
        <position position="525"/>
    </location>
</feature>
<evidence type="ECO:0000256" key="5">
    <source>
        <dbReference type="ARBA" id="ARBA00022729"/>
    </source>
</evidence>
<dbReference type="FunFam" id="1.10.1370.30:FF:000004">
    <property type="entry name" value="Angiotensin-converting enzyme"/>
    <property type="match status" value="1"/>
</dbReference>
<feature type="glycosylation site" description="N-linked (GlcNAc...) asparagine" evidence="19">
    <location>
        <position position="324"/>
    </location>
</feature>
<feature type="chain" id="PRO_5005290609" description="Angiotensin-converting enzyme" evidence="23">
    <location>
        <begin position="17"/>
        <end position="657"/>
    </location>
</feature>
<evidence type="ECO:0000256" key="1">
    <source>
        <dbReference type="ARBA" id="ARBA00008139"/>
    </source>
</evidence>
<dbReference type="Gene3D" id="1.10.1370.30">
    <property type="match status" value="2"/>
</dbReference>